<name>A0A1U7NC46_9CYAN</name>
<reference evidence="2 3" key="1">
    <citation type="submission" date="2016-10" db="EMBL/GenBank/DDBJ databases">
        <title>Comparative genomics uncovers the prolific and rare metabolic potential of the cyanobacterial genus Moorea.</title>
        <authorList>
            <person name="Leao T."/>
            <person name="Castelao G."/>
            <person name="Korobeynikov A."/>
            <person name="Monroe E.A."/>
            <person name="Podell S."/>
            <person name="Glukhov E."/>
            <person name="Allen E."/>
            <person name="Gerwick W.H."/>
            <person name="Gerwick L."/>
        </authorList>
    </citation>
    <scope>NUCLEOTIDE SEQUENCE [LARGE SCALE GENOMIC DNA]</scope>
    <source>
        <strain evidence="2 3">PNG5-198</strain>
    </source>
</reference>
<evidence type="ECO:0000313" key="2">
    <source>
        <dbReference type="EMBL" id="OLT63532.1"/>
    </source>
</evidence>
<dbReference type="GO" id="GO:0003676">
    <property type="term" value="F:nucleic acid binding"/>
    <property type="evidence" value="ECO:0007669"/>
    <property type="project" value="InterPro"/>
</dbReference>
<dbReference type="Gene3D" id="3.30.420.10">
    <property type="entry name" value="Ribonuclease H-like superfamily/Ribonuclease H"/>
    <property type="match status" value="1"/>
</dbReference>
<dbReference type="InterPro" id="IPR038717">
    <property type="entry name" value="Tc1-like_DDE_dom"/>
</dbReference>
<keyword evidence="3" id="KW-1185">Reference proteome</keyword>
<comment type="caution">
    <text evidence="2">The sequence shown here is derived from an EMBL/GenBank/DDBJ whole genome shotgun (WGS) entry which is preliminary data.</text>
</comment>
<accession>A0A1U7NC46</accession>
<proteinExistence type="predicted"/>
<evidence type="ECO:0000313" key="3">
    <source>
        <dbReference type="Proteomes" id="UP000186657"/>
    </source>
</evidence>
<dbReference type="InterPro" id="IPR036397">
    <property type="entry name" value="RNaseH_sf"/>
</dbReference>
<evidence type="ECO:0000259" key="1">
    <source>
        <dbReference type="Pfam" id="PF13358"/>
    </source>
</evidence>
<dbReference type="AlphaFoldDB" id="A0A1U7NC46"/>
<dbReference type="Proteomes" id="UP000186657">
    <property type="component" value="Unassembled WGS sequence"/>
</dbReference>
<organism evidence="2 3">
    <name type="scientific">Moorena bouillonii PNG</name>
    <dbReference type="NCBI Taxonomy" id="568701"/>
    <lineage>
        <taxon>Bacteria</taxon>
        <taxon>Bacillati</taxon>
        <taxon>Cyanobacteriota</taxon>
        <taxon>Cyanophyceae</taxon>
        <taxon>Coleofasciculales</taxon>
        <taxon>Coleofasciculaceae</taxon>
        <taxon>Moorena</taxon>
    </lineage>
</organism>
<sequence length="150" mass="17737">MGALRYSDKKRFVDFLKKSNSQSFYEVLKLFYEELINEWVKAGNKKEDFVKKGPKIVIILDNASFHNKAEYIEKIETEMPNLHLEYLPKYSPDYNLIELVWHSAKEYIANRLFESIEELEILLNHLLNEGELVIKWDRKIKNKGNAVITA</sequence>
<dbReference type="Pfam" id="PF13358">
    <property type="entry name" value="DDE_3"/>
    <property type="match status" value="1"/>
</dbReference>
<protein>
    <submittedName>
        <fullName evidence="2">IS630 family transposase</fullName>
    </submittedName>
</protein>
<dbReference type="EMBL" id="MKZS01000001">
    <property type="protein sequence ID" value="OLT63532.1"/>
    <property type="molecule type" value="Genomic_DNA"/>
</dbReference>
<gene>
    <name evidence="2" type="ORF">BJP37_27810</name>
</gene>
<feature type="domain" description="Tc1-like transposase DDE" evidence="1">
    <location>
        <begin position="1"/>
        <end position="119"/>
    </location>
</feature>